<sequence>MLRLGPMHGAVVVVALPLFEEANRTRAAAIDVLRRLAERGIGGALPDLPGTGESLIETRDATLADWRDAFADAAASLGTLAFAMSWRGGALVDNDARLAGRWHLAPLSGTDQRRELDRLRKLGGDADYAGNLLSPALLDQLAAAAPLTGARVKVARLEGDPRPADVLLSGRSLWRASEPAVAPALQEVIATDLANWIAICAG</sequence>
<dbReference type="EMBL" id="JANFAV010000008">
    <property type="protein sequence ID" value="MCW6535646.1"/>
    <property type="molecule type" value="Genomic_DNA"/>
</dbReference>
<name>A0AA41ZFG5_9SPHN</name>
<comment type="caution">
    <text evidence="1">The sequence shown here is derived from an EMBL/GenBank/DDBJ whole genome shotgun (WGS) entry which is preliminary data.</text>
</comment>
<dbReference type="Proteomes" id="UP001165565">
    <property type="component" value="Unassembled WGS sequence"/>
</dbReference>
<keyword evidence="2" id="KW-1185">Reference proteome</keyword>
<evidence type="ECO:0000313" key="2">
    <source>
        <dbReference type="Proteomes" id="UP001165565"/>
    </source>
</evidence>
<reference evidence="1" key="1">
    <citation type="submission" date="2022-06" db="EMBL/GenBank/DDBJ databases">
        <title>Sphingomonas sp. nov. isolated from rhizosphere soil of tomato.</title>
        <authorList>
            <person name="Dong H."/>
            <person name="Gao R."/>
        </authorList>
    </citation>
    <scope>NUCLEOTIDE SEQUENCE</scope>
    <source>
        <strain evidence="1">MMSM24</strain>
    </source>
</reference>
<protein>
    <submittedName>
        <fullName evidence="1">Uncharacterized protein</fullName>
    </submittedName>
</protein>
<gene>
    <name evidence="1" type="ORF">NEE01_12740</name>
</gene>
<proteinExistence type="predicted"/>
<evidence type="ECO:0000313" key="1">
    <source>
        <dbReference type="EMBL" id="MCW6535646.1"/>
    </source>
</evidence>
<dbReference type="SUPFAM" id="SSF53474">
    <property type="entry name" value="alpha/beta-Hydrolases"/>
    <property type="match status" value="1"/>
</dbReference>
<dbReference type="AlphaFoldDB" id="A0AA41ZFG5"/>
<dbReference type="RefSeq" id="WP_265269190.1">
    <property type="nucleotide sequence ID" value="NZ_JANFAV010000008.1"/>
</dbReference>
<dbReference type="InterPro" id="IPR029058">
    <property type="entry name" value="AB_hydrolase_fold"/>
</dbReference>
<organism evidence="1 2">
    <name type="scientific">Sphingomonas lycopersici</name>
    <dbReference type="NCBI Taxonomy" id="2951807"/>
    <lineage>
        <taxon>Bacteria</taxon>
        <taxon>Pseudomonadati</taxon>
        <taxon>Pseudomonadota</taxon>
        <taxon>Alphaproteobacteria</taxon>
        <taxon>Sphingomonadales</taxon>
        <taxon>Sphingomonadaceae</taxon>
        <taxon>Sphingomonas</taxon>
    </lineage>
</organism>
<accession>A0AA41ZFG5</accession>